<reference evidence="6" key="1">
    <citation type="submission" date="2023-07" db="EMBL/GenBank/DDBJ databases">
        <title>Chromosome-level genome assembly of Artemia franciscana.</title>
        <authorList>
            <person name="Jo E."/>
        </authorList>
    </citation>
    <scope>NUCLEOTIDE SEQUENCE</scope>
    <source>
        <tissue evidence="6">Whole body</tissue>
    </source>
</reference>
<evidence type="ECO:0000256" key="5">
    <source>
        <dbReference type="SAM" id="Coils"/>
    </source>
</evidence>
<keyword evidence="3" id="KW-0969">Cilium</keyword>
<keyword evidence="4" id="KW-0966">Cell projection</keyword>
<feature type="coiled-coil region" evidence="5">
    <location>
        <begin position="271"/>
        <end position="298"/>
    </location>
</feature>
<organism evidence="6 7">
    <name type="scientific">Artemia franciscana</name>
    <name type="common">Brine shrimp</name>
    <name type="synonym">Artemia sanfranciscana</name>
    <dbReference type="NCBI Taxonomy" id="6661"/>
    <lineage>
        <taxon>Eukaryota</taxon>
        <taxon>Metazoa</taxon>
        <taxon>Ecdysozoa</taxon>
        <taxon>Arthropoda</taxon>
        <taxon>Crustacea</taxon>
        <taxon>Branchiopoda</taxon>
        <taxon>Anostraca</taxon>
        <taxon>Artemiidae</taxon>
        <taxon>Artemia</taxon>
    </lineage>
</organism>
<dbReference type="PANTHER" id="PTHR16011:SF0">
    <property type="entry name" value="INTRAFLAGELLAR TRANSPORT PROTEIN 57 HOMOLOG"/>
    <property type="match status" value="1"/>
</dbReference>
<evidence type="ECO:0000313" key="6">
    <source>
        <dbReference type="EMBL" id="KAK2710242.1"/>
    </source>
</evidence>
<protein>
    <submittedName>
        <fullName evidence="6">Uncharacterized protein</fullName>
    </submittedName>
</protein>
<comment type="caution">
    <text evidence="6">The sequence shown here is derived from an EMBL/GenBank/DDBJ whole genome shotgun (WGS) entry which is preliminary data.</text>
</comment>
<proteinExistence type="inferred from homology"/>
<dbReference type="GO" id="GO:0005929">
    <property type="term" value="C:cilium"/>
    <property type="evidence" value="ECO:0007669"/>
    <property type="project" value="UniProtKB-SubCell"/>
</dbReference>
<comment type="similarity">
    <text evidence="2">Belongs to the IFT57 family.</text>
</comment>
<dbReference type="Pfam" id="PF10498">
    <property type="entry name" value="IFT57"/>
    <property type="match status" value="1"/>
</dbReference>
<evidence type="ECO:0000256" key="2">
    <source>
        <dbReference type="ARBA" id="ARBA00009415"/>
    </source>
</evidence>
<dbReference type="GO" id="GO:0005815">
    <property type="term" value="C:microtubule organizing center"/>
    <property type="evidence" value="ECO:0007669"/>
    <property type="project" value="TreeGrafter"/>
</dbReference>
<name>A0AA88HSW8_ARTSF</name>
<keyword evidence="5" id="KW-0175">Coiled coil</keyword>
<evidence type="ECO:0000256" key="3">
    <source>
        <dbReference type="ARBA" id="ARBA00023069"/>
    </source>
</evidence>
<evidence type="ECO:0000313" key="7">
    <source>
        <dbReference type="Proteomes" id="UP001187531"/>
    </source>
</evidence>
<dbReference type="Proteomes" id="UP001187531">
    <property type="component" value="Unassembled WGS sequence"/>
</dbReference>
<comment type="subcellular location">
    <subcellularLocation>
        <location evidence="1">Cell projection</location>
        <location evidence="1">Cilium</location>
    </subcellularLocation>
</comment>
<dbReference type="AlphaFoldDB" id="A0AA88HSW8"/>
<keyword evidence="7" id="KW-1185">Reference proteome</keyword>
<gene>
    <name evidence="6" type="ORF">QYM36_013781</name>
</gene>
<sequence>MSDPIILITMLECKEILKLDESLRNTLHRNYFKYSNNPGEQYKMFLRVFQHLIEAISGSIIELDDDPNISAMQVIENFKTLGFQMEITPRKILPGWGSAVEEILMIILKSLLVSAMESGSQNLSWPENNIEIEDMASDADEDDYDTENKLIASIKTEDSSGYSKIAREKWLLEVEKATPRLINFFKQPKINDWRNRLAAINRCQDKLKGSSTDLAVALEKFSGRLISNIDRIESRQKYLNNQLLSFVREYQSCQDELHAAKKKFKEVGGGVTSRNENIKKLDGEIAKLKQQLDERGQAVTDGGSVIIAQKALQRLTNDLINLTVRLGAAQHLYIQGKLKDAQKK</sequence>
<dbReference type="EMBL" id="JAVRJZ010000017">
    <property type="protein sequence ID" value="KAK2710242.1"/>
    <property type="molecule type" value="Genomic_DNA"/>
</dbReference>
<dbReference type="GO" id="GO:0030992">
    <property type="term" value="C:intraciliary transport particle B"/>
    <property type="evidence" value="ECO:0007669"/>
    <property type="project" value="TreeGrafter"/>
</dbReference>
<dbReference type="GO" id="GO:0005794">
    <property type="term" value="C:Golgi apparatus"/>
    <property type="evidence" value="ECO:0007669"/>
    <property type="project" value="TreeGrafter"/>
</dbReference>
<dbReference type="Gene3D" id="1.10.287.1490">
    <property type="match status" value="1"/>
</dbReference>
<dbReference type="GO" id="GO:1905515">
    <property type="term" value="P:non-motile cilium assembly"/>
    <property type="evidence" value="ECO:0007669"/>
    <property type="project" value="TreeGrafter"/>
</dbReference>
<dbReference type="PANTHER" id="PTHR16011">
    <property type="entry name" value="IFT57/HIPPI"/>
    <property type="match status" value="1"/>
</dbReference>
<dbReference type="InterPro" id="IPR019530">
    <property type="entry name" value="Intra-flagellar_transport_57"/>
</dbReference>
<dbReference type="GO" id="GO:0042073">
    <property type="term" value="P:intraciliary transport"/>
    <property type="evidence" value="ECO:0007669"/>
    <property type="project" value="TreeGrafter"/>
</dbReference>
<accession>A0AA88HSW8</accession>
<evidence type="ECO:0000256" key="1">
    <source>
        <dbReference type="ARBA" id="ARBA00004138"/>
    </source>
</evidence>
<evidence type="ECO:0000256" key="4">
    <source>
        <dbReference type="ARBA" id="ARBA00023273"/>
    </source>
</evidence>